<organism evidence="1 2">
    <name type="scientific">Rubritalea halochordaticola</name>
    <dbReference type="NCBI Taxonomy" id="714537"/>
    <lineage>
        <taxon>Bacteria</taxon>
        <taxon>Pseudomonadati</taxon>
        <taxon>Verrucomicrobiota</taxon>
        <taxon>Verrucomicrobiia</taxon>
        <taxon>Verrucomicrobiales</taxon>
        <taxon>Rubritaleaceae</taxon>
        <taxon>Rubritalea</taxon>
    </lineage>
</organism>
<evidence type="ECO:0000313" key="2">
    <source>
        <dbReference type="Proteomes" id="UP001424741"/>
    </source>
</evidence>
<evidence type="ECO:0008006" key="3">
    <source>
        <dbReference type="Google" id="ProtNLM"/>
    </source>
</evidence>
<keyword evidence="2" id="KW-1185">Reference proteome</keyword>
<comment type="caution">
    <text evidence="1">The sequence shown here is derived from an EMBL/GenBank/DDBJ whole genome shotgun (WGS) entry which is preliminary data.</text>
</comment>
<proteinExistence type="predicted"/>
<accession>A0ABP9V0U2</accession>
<reference evidence="1 2" key="1">
    <citation type="submission" date="2024-02" db="EMBL/GenBank/DDBJ databases">
        <title>Rubritalea halochordaticola NBRC 107102.</title>
        <authorList>
            <person name="Ichikawa N."/>
            <person name="Katano-Makiyama Y."/>
            <person name="Hidaka K."/>
        </authorList>
    </citation>
    <scope>NUCLEOTIDE SEQUENCE [LARGE SCALE GENOMIC DNA]</scope>
    <source>
        <strain evidence="1 2">NBRC 107102</strain>
    </source>
</reference>
<protein>
    <recommendedName>
        <fullName evidence="3">Lipoprotein</fullName>
    </recommendedName>
</protein>
<evidence type="ECO:0000313" key="1">
    <source>
        <dbReference type="EMBL" id="GAA5496138.1"/>
    </source>
</evidence>
<sequence length="208" mass="23411">MVGVIGYKPFLMRLLQTLPFSLGAAILLLSSCASERKVSYTRGESSGISKYESDVRYQQQADGSVRPNKDVRSQYDGRQEYLSARSFGGQDYTTEKYGKKRWGRNTDYANKQYGGKTDGSHFQYSPEFVQKQAMAQGQLARVNGQNYGANQYAAGQANVQNRNHYLAKPANAKTESRRGVYKQPDIISKQDFTELSIEESKSLLGRDR</sequence>
<dbReference type="Proteomes" id="UP001424741">
    <property type="component" value="Unassembled WGS sequence"/>
</dbReference>
<name>A0ABP9V0U2_9BACT</name>
<gene>
    <name evidence="1" type="ORF">Rhal01_02320</name>
</gene>
<dbReference type="EMBL" id="BAABRL010000007">
    <property type="protein sequence ID" value="GAA5496138.1"/>
    <property type="molecule type" value="Genomic_DNA"/>
</dbReference>